<dbReference type="EMBL" id="AP024238">
    <property type="protein sequence ID" value="BCO28043.1"/>
    <property type="molecule type" value="Genomic_DNA"/>
</dbReference>
<feature type="compositionally biased region" description="Basic and acidic residues" evidence="1">
    <location>
        <begin position="43"/>
        <end position="61"/>
    </location>
</feature>
<sequence length="61" mass="6535">MEGTSPSAVDVDVDVDVDADILEPCVARPLPEVSPAADESDFPEAHEDPAQSEELERQQDA</sequence>
<feature type="region of interest" description="Disordered" evidence="1">
    <location>
        <begin position="25"/>
        <end position="61"/>
    </location>
</feature>
<dbReference type="Proteomes" id="UP000824366">
    <property type="component" value="Chromosome"/>
</dbReference>
<organism evidence="2 3">
    <name type="scientific">Rhodoferax lithotrophicus</name>
    <dbReference type="NCBI Taxonomy" id="2798804"/>
    <lineage>
        <taxon>Bacteria</taxon>
        <taxon>Pseudomonadati</taxon>
        <taxon>Pseudomonadota</taxon>
        <taxon>Betaproteobacteria</taxon>
        <taxon>Burkholderiales</taxon>
        <taxon>Comamonadaceae</taxon>
        <taxon>Rhodoferax</taxon>
    </lineage>
</organism>
<reference evidence="2 3" key="1">
    <citation type="journal article" date="2021" name="Microbiol. Spectr.">
        <title>A Single Bacterium Capable of Oxidation and Reduction of Iron at Circumneutral pH.</title>
        <authorList>
            <person name="Kato S."/>
            <person name="Ohkuma M."/>
        </authorList>
    </citation>
    <scope>NUCLEOTIDE SEQUENCE [LARGE SCALE GENOMIC DNA]</scope>
    <source>
        <strain evidence="2 3">MIZ03</strain>
    </source>
</reference>
<accession>A0ABM7MP15</accession>
<proteinExistence type="predicted"/>
<evidence type="ECO:0000313" key="2">
    <source>
        <dbReference type="EMBL" id="BCO28043.1"/>
    </source>
</evidence>
<evidence type="ECO:0000256" key="1">
    <source>
        <dbReference type="SAM" id="MobiDB-lite"/>
    </source>
</evidence>
<name>A0ABM7MP15_9BURK</name>
<protein>
    <submittedName>
        <fullName evidence="2">Uncharacterized protein</fullName>
    </submittedName>
</protein>
<gene>
    <name evidence="2" type="ORF">MIZ03_2936</name>
</gene>
<evidence type="ECO:0000313" key="3">
    <source>
        <dbReference type="Proteomes" id="UP000824366"/>
    </source>
</evidence>
<keyword evidence="3" id="KW-1185">Reference proteome</keyword>